<dbReference type="OMA" id="HRGNIPT"/>
<feature type="region of interest" description="Disordered" evidence="2">
    <location>
        <begin position="1"/>
        <end position="33"/>
    </location>
</feature>
<accession>A0A2H3C7N5</accession>
<protein>
    <recommendedName>
        <fullName evidence="3">C2H2-type domain-containing protein</fullName>
    </recommendedName>
</protein>
<dbReference type="Proteomes" id="UP000217790">
    <property type="component" value="Unassembled WGS sequence"/>
</dbReference>
<dbReference type="InterPro" id="IPR013087">
    <property type="entry name" value="Znf_C2H2_type"/>
</dbReference>
<keyword evidence="1" id="KW-0863">Zinc-finger</keyword>
<reference evidence="4" key="2">
    <citation type="journal article" date="2017" name="Nat. Ecol. Evol.">
        <title>Lineage-specific genetic innovations streamline the genomes of Armillaria species to pathogenesis.</title>
        <authorList>
            <consortium name="DOE Joint Genome Institute"/>
            <person name="Sipos G."/>
            <person name="Prasanna A.N."/>
            <person name="Walter M.C."/>
            <person name="O'Connor E."/>
            <person name="Balint B."/>
            <person name="Krizsan K."/>
            <person name="Kiss B."/>
            <person name="Hess J."/>
            <person name="Varga T."/>
            <person name="Slot J."/>
            <person name="Riley R."/>
            <person name="Boka B."/>
            <person name="Rigling D."/>
            <person name="Barry K."/>
            <person name="Lee J."/>
            <person name="Mihaltcheva S."/>
            <person name="LaButti K."/>
            <person name="Lipzen A."/>
            <person name="Waldron R."/>
            <person name="Moloney N.M."/>
            <person name="Sperisen C."/>
            <person name="Kredics L."/>
            <person name="Vagvolgyi C."/>
            <person name="Patrignani A."/>
            <person name="Fitzpatrick D."/>
            <person name="Nagy I."/>
            <person name="Doyle S."/>
            <person name="Anderson J."/>
            <person name="Grigoriev I.V."/>
            <person name="Guldener U."/>
            <person name="Munsterkotter M."/>
            <person name="Nagy L.G."/>
        </authorList>
    </citation>
    <scope>NUCLEOTIDE SEQUENCE [LARGE SCALE GENOMIC DNA]</scope>
    <source>
        <strain evidence="4">Ar21-2</strain>
    </source>
</reference>
<dbReference type="GO" id="GO:0008270">
    <property type="term" value="F:zinc ion binding"/>
    <property type="evidence" value="ECO:0007669"/>
    <property type="project" value="UniProtKB-KW"/>
</dbReference>
<evidence type="ECO:0000259" key="3">
    <source>
        <dbReference type="PROSITE" id="PS50157"/>
    </source>
</evidence>
<evidence type="ECO:0000256" key="1">
    <source>
        <dbReference type="PROSITE-ProRule" id="PRU00042"/>
    </source>
</evidence>
<evidence type="ECO:0000313" key="5">
    <source>
        <dbReference type="EMBL" id="PBK79091.1"/>
    </source>
</evidence>
<dbReference type="OrthoDB" id="1405595at2759"/>
<reference evidence="6" key="1">
    <citation type="journal article" date="2017" name="Nat. Ecol. Evol.">
        <title>Genome expansion and lineage-specific genetic innovations in the forest pathogenic fungi Armillaria.</title>
        <authorList>
            <person name="Sipos G."/>
            <person name="Prasanna A.N."/>
            <person name="Walter M.C."/>
            <person name="O'Connor E."/>
            <person name="Balint B."/>
            <person name="Krizsan K."/>
            <person name="Kiss B."/>
            <person name="Hess J."/>
            <person name="Varga T."/>
            <person name="Slot J."/>
            <person name="Riley R."/>
            <person name="Boka B."/>
            <person name="Rigling D."/>
            <person name="Barry K."/>
            <person name="Lee J."/>
            <person name="Mihaltcheva S."/>
            <person name="LaButti K."/>
            <person name="Lipzen A."/>
            <person name="Waldron R."/>
            <person name="Moloney N.M."/>
            <person name="Sperisen C."/>
            <person name="Kredics L."/>
            <person name="Vagvoelgyi C."/>
            <person name="Patrignani A."/>
            <person name="Fitzpatrick D."/>
            <person name="Nagy I."/>
            <person name="Doyle S."/>
            <person name="Anderson J.B."/>
            <person name="Grigoriev I.V."/>
            <person name="Gueldener U."/>
            <person name="Muensterkoetter M."/>
            <person name="Nagy L.G."/>
        </authorList>
    </citation>
    <scope>NUCLEOTIDE SEQUENCE [LARGE SCALE GENOMIC DNA]</scope>
    <source>
        <strain evidence="6">Ar21-2</strain>
    </source>
</reference>
<keyword evidence="1" id="KW-0862">Zinc</keyword>
<dbReference type="AlphaFoldDB" id="A0A2H3C7N5"/>
<sequence length="124" mass="14270">MPVERAQVEPSPLASQPAEFRKKDGSLSKMQSHRGNIPILPWTKFCPHCPAKISRTTHLNRHLRVHTGEGLPVHRCNSCSCQFTRSDLLARHKKRCNSEQDPLRRKSCVVCTDWEIECSWRAKL</sequence>
<keyword evidence="1" id="KW-0479">Metal-binding</keyword>
<dbReference type="EMBL" id="KZ293835">
    <property type="protein sequence ID" value="PBK79069.1"/>
    <property type="molecule type" value="Genomic_DNA"/>
</dbReference>
<proteinExistence type="predicted"/>
<feature type="domain" description="C2H2-type" evidence="3">
    <location>
        <begin position="74"/>
        <end position="102"/>
    </location>
</feature>
<dbReference type="PROSITE" id="PS50157">
    <property type="entry name" value="ZINC_FINGER_C2H2_2"/>
    <property type="match status" value="2"/>
</dbReference>
<organism evidence="4 6">
    <name type="scientific">Armillaria gallica</name>
    <name type="common">Bulbous honey fungus</name>
    <name type="synonym">Armillaria bulbosa</name>
    <dbReference type="NCBI Taxonomy" id="47427"/>
    <lineage>
        <taxon>Eukaryota</taxon>
        <taxon>Fungi</taxon>
        <taxon>Dikarya</taxon>
        <taxon>Basidiomycota</taxon>
        <taxon>Agaricomycotina</taxon>
        <taxon>Agaricomycetes</taxon>
        <taxon>Agaricomycetidae</taxon>
        <taxon>Agaricales</taxon>
        <taxon>Marasmiineae</taxon>
        <taxon>Physalacriaceae</taxon>
        <taxon>Armillaria</taxon>
    </lineage>
</organism>
<dbReference type="EMBL" id="KZ293824">
    <property type="protein sequence ID" value="PBK79091.1"/>
    <property type="molecule type" value="Genomic_DNA"/>
</dbReference>
<dbReference type="InterPro" id="IPR036236">
    <property type="entry name" value="Znf_C2H2_sf"/>
</dbReference>
<gene>
    <name evidence="5" type="ORF">ARMGADRAFT_217101</name>
    <name evidence="4" type="ORF">ARMGADRAFT_219722</name>
</gene>
<evidence type="ECO:0000313" key="4">
    <source>
        <dbReference type="EMBL" id="PBK79069.1"/>
    </source>
</evidence>
<evidence type="ECO:0000313" key="6">
    <source>
        <dbReference type="Proteomes" id="UP000217790"/>
    </source>
</evidence>
<dbReference type="InParanoid" id="A0A2H3C7N5"/>
<name>A0A2H3C7N5_ARMGA</name>
<dbReference type="Gene3D" id="3.30.160.60">
    <property type="entry name" value="Classic Zinc Finger"/>
    <property type="match status" value="1"/>
</dbReference>
<dbReference type="STRING" id="47427.A0A2H3C7N5"/>
<dbReference type="PROSITE" id="PS00028">
    <property type="entry name" value="ZINC_FINGER_C2H2_1"/>
    <property type="match status" value="1"/>
</dbReference>
<evidence type="ECO:0000256" key="2">
    <source>
        <dbReference type="SAM" id="MobiDB-lite"/>
    </source>
</evidence>
<dbReference type="SUPFAM" id="SSF57667">
    <property type="entry name" value="beta-beta-alpha zinc fingers"/>
    <property type="match status" value="1"/>
</dbReference>
<keyword evidence="6" id="KW-1185">Reference proteome</keyword>
<feature type="domain" description="C2H2-type" evidence="3">
    <location>
        <begin position="44"/>
        <end position="71"/>
    </location>
</feature>